<keyword evidence="3" id="KW-1185">Reference proteome</keyword>
<evidence type="ECO:0000313" key="3">
    <source>
        <dbReference type="Proteomes" id="UP001440984"/>
    </source>
</evidence>
<proteinExistence type="predicted"/>
<name>A0ABV0LAU5_9PSEU</name>
<dbReference type="RefSeq" id="WP_348949468.1">
    <property type="nucleotide sequence ID" value="NZ_JBDZYD010000003.1"/>
</dbReference>
<comment type="caution">
    <text evidence="2">The sequence shown here is derived from an EMBL/GenBank/DDBJ whole genome shotgun (WGS) entry which is preliminary data.</text>
</comment>
<keyword evidence="1" id="KW-0812">Transmembrane</keyword>
<organism evidence="2 3">
    <name type="scientific">Amycolatopsis melonis</name>
    <dbReference type="NCBI Taxonomy" id="3156488"/>
    <lineage>
        <taxon>Bacteria</taxon>
        <taxon>Bacillati</taxon>
        <taxon>Actinomycetota</taxon>
        <taxon>Actinomycetes</taxon>
        <taxon>Pseudonocardiales</taxon>
        <taxon>Pseudonocardiaceae</taxon>
        <taxon>Amycolatopsis</taxon>
    </lineage>
</organism>
<gene>
    <name evidence="2" type="ORF">ABJI51_10110</name>
</gene>
<keyword evidence="1" id="KW-1133">Transmembrane helix</keyword>
<dbReference type="Proteomes" id="UP001440984">
    <property type="component" value="Unassembled WGS sequence"/>
</dbReference>
<sequence length="72" mass="7835">MSSFLVAAGQLSVPALLIILVLGVVLPLAFIVVVFWLAVRYRRPLHAKLPFVTLTSPVPAEEPQEEAERIAA</sequence>
<reference evidence="2 3" key="1">
    <citation type="submission" date="2024-05" db="EMBL/GenBank/DDBJ databases">
        <authorList>
            <person name="Zhao H."/>
            <person name="Xu Y."/>
            <person name="Lin S."/>
            <person name="Spain J.C."/>
            <person name="Zhou N.-Y."/>
        </authorList>
    </citation>
    <scope>NUCLEOTIDE SEQUENCE [LARGE SCALE GENOMIC DNA]</scope>
    <source>
        <strain evidence="2 3">NEAU-NG30</strain>
    </source>
</reference>
<keyword evidence="1" id="KW-0472">Membrane</keyword>
<dbReference type="EMBL" id="JBDZYD010000003">
    <property type="protein sequence ID" value="MEQ0559422.1"/>
    <property type="molecule type" value="Genomic_DNA"/>
</dbReference>
<accession>A0ABV0LAU5</accession>
<evidence type="ECO:0000256" key="1">
    <source>
        <dbReference type="SAM" id="Phobius"/>
    </source>
</evidence>
<feature type="transmembrane region" description="Helical" evidence="1">
    <location>
        <begin position="15"/>
        <end position="39"/>
    </location>
</feature>
<protein>
    <submittedName>
        <fullName evidence="2">Uncharacterized protein</fullName>
    </submittedName>
</protein>
<evidence type="ECO:0000313" key="2">
    <source>
        <dbReference type="EMBL" id="MEQ0559422.1"/>
    </source>
</evidence>